<dbReference type="Gene3D" id="2.40.40.10">
    <property type="entry name" value="RlpA-like domain"/>
    <property type="match status" value="1"/>
</dbReference>
<evidence type="ECO:0000256" key="3">
    <source>
        <dbReference type="ARBA" id="ARBA00023316"/>
    </source>
</evidence>
<dbReference type="GO" id="GO:0071555">
    <property type="term" value="P:cell wall organization"/>
    <property type="evidence" value="ECO:0007669"/>
    <property type="project" value="UniProtKB-KW"/>
</dbReference>
<dbReference type="GO" id="GO:0009279">
    <property type="term" value="C:cell outer membrane"/>
    <property type="evidence" value="ECO:0007669"/>
    <property type="project" value="TreeGrafter"/>
</dbReference>
<comment type="similarity">
    <text evidence="4 5">Belongs to the RlpA family.</text>
</comment>
<dbReference type="EMBL" id="UFSM01000001">
    <property type="protein sequence ID" value="SUU90008.1"/>
    <property type="molecule type" value="Genomic_DNA"/>
</dbReference>
<dbReference type="GO" id="GO:0008932">
    <property type="term" value="F:lytic endotransglycosylase activity"/>
    <property type="evidence" value="ECO:0007669"/>
    <property type="project" value="UniProtKB-UniRule"/>
</dbReference>
<keyword evidence="1 6" id="KW-0732">Signal</keyword>
<comment type="function">
    <text evidence="4">Lytic transglycosylase with a strong preference for naked glycan strands that lack stem peptides.</text>
</comment>
<keyword evidence="4" id="KW-1003">Cell membrane</keyword>
<dbReference type="EC" id="4.2.2.-" evidence="4"/>
<protein>
    <recommendedName>
        <fullName evidence="4">Endolytic peptidoglycan transglycosylase RlpA</fullName>
        <ecNumber evidence="4">4.2.2.-</ecNumber>
    </recommendedName>
</protein>
<keyword evidence="2 4" id="KW-0456">Lyase</keyword>
<evidence type="ECO:0000256" key="4">
    <source>
        <dbReference type="HAMAP-Rule" id="MF_02071"/>
    </source>
</evidence>
<dbReference type="Proteomes" id="UP000254701">
    <property type="component" value="Unassembled WGS sequence"/>
</dbReference>
<evidence type="ECO:0000313" key="8">
    <source>
        <dbReference type="EMBL" id="SUU90008.1"/>
    </source>
</evidence>
<proteinExistence type="inferred from homology"/>
<dbReference type="InterPro" id="IPR034718">
    <property type="entry name" value="RlpA"/>
</dbReference>
<dbReference type="CDD" id="cd22268">
    <property type="entry name" value="DPBB_RlpA-like"/>
    <property type="match status" value="1"/>
</dbReference>
<dbReference type="InterPro" id="IPR036908">
    <property type="entry name" value="RlpA-like_sf"/>
</dbReference>
<gene>
    <name evidence="4" type="primary">rlpA</name>
    <name evidence="8" type="ORF">NCTC10684_03252</name>
</gene>
<dbReference type="Pfam" id="PF03330">
    <property type="entry name" value="DPBB_1"/>
    <property type="match status" value="1"/>
</dbReference>
<dbReference type="NCBIfam" id="TIGR00413">
    <property type="entry name" value="rlpA"/>
    <property type="match status" value="1"/>
</dbReference>
<keyword evidence="3 4" id="KW-0961">Cell wall biogenesis/degradation</keyword>
<dbReference type="FunFam" id="2.40.40.10:FF:000003">
    <property type="entry name" value="Endolytic peptidoglycan transglycosylase RlpA"/>
    <property type="match status" value="1"/>
</dbReference>
<dbReference type="GO" id="GO:0000270">
    <property type="term" value="P:peptidoglycan metabolic process"/>
    <property type="evidence" value="ECO:0007669"/>
    <property type="project" value="UniProtKB-UniRule"/>
</dbReference>
<dbReference type="RefSeq" id="WP_115732082.1">
    <property type="nucleotide sequence ID" value="NZ_BAAAVY010000002.1"/>
</dbReference>
<dbReference type="OrthoDB" id="9779128at2"/>
<dbReference type="GO" id="GO:0005886">
    <property type="term" value="C:plasma membrane"/>
    <property type="evidence" value="ECO:0007669"/>
    <property type="project" value="UniProtKB-SubCell"/>
</dbReference>
<dbReference type="SUPFAM" id="SSF50685">
    <property type="entry name" value="Barwin-like endoglucanases"/>
    <property type="match status" value="1"/>
</dbReference>
<evidence type="ECO:0000256" key="1">
    <source>
        <dbReference type="ARBA" id="ARBA00022729"/>
    </source>
</evidence>
<dbReference type="InterPro" id="IPR012997">
    <property type="entry name" value="RplA"/>
</dbReference>
<dbReference type="PANTHER" id="PTHR34183">
    <property type="entry name" value="ENDOLYTIC PEPTIDOGLYCAN TRANSGLYCOSYLASE RLPA"/>
    <property type="match status" value="1"/>
</dbReference>
<accession>A0A380WMH8</accession>
<keyword evidence="4" id="KW-0449">Lipoprotein</keyword>
<dbReference type="AlphaFoldDB" id="A0A380WMH8"/>
<dbReference type="InterPro" id="IPR009009">
    <property type="entry name" value="RlpA-like_DPBB"/>
</dbReference>
<name>A0A380WMH8_AMIAI</name>
<dbReference type="HAMAP" id="MF_02071">
    <property type="entry name" value="RlpA"/>
    <property type="match status" value="1"/>
</dbReference>
<keyword evidence="4" id="KW-0472">Membrane</keyword>
<keyword evidence="4" id="KW-0564">Palmitate</keyword>
<organism evidence="8 9">
    <name type="scientific">Aminobacter aminovorans</name>
    <name type="common">Chelatobacter heintzii</name>
    <dbReference type="NCBI Taxonomy" id="83263"/>
    <lineage>
        <taxon>Bacteria</taxon>
        <taxon>Pseudomonadati</taxon>
        <taxon>Pseudomonadota</taxon>
        <taxon>Alphaproteobacteria</taxon>
        <taxon>Hyphomicrobiales</taxon>
        <taxon>Phyllobacteriaceae</taxon>
        <taxon>Aminobacter</taxon>
    </lineage>
</organism>
<comment type="subcellular location">
    <subcellularLocation>
        <location evidence="4">Cell membrane</location>
        <topology evidence="4">Lipid-anchor</topology>
    </subcellularLocation>
</comment>
<dbReference type="PROSITE" id="PS51257">
    <property type="entry name" value="PROKAR_LIPOPROTEIN"/>
    <property type="match status" value="1"/>
</dbReference>
<reference evidence="8 9" key="1">
    <citation type="submission" date="2018-06" db="EMBL/GenBank/DDBJ databases">
        <authorList>
            <consortium name="Pathogen Informatics"/>
            <person name="Doyle S."/>
        </authorList>
    </citation>
    <scope>NUCLEOTIDE SEQUENCE [LARGE SCALE GENOMIC DNA]</scope>
    <source>
        <strain evidence="8 9">NCTC10684</strain>
    </source>
</reference>
<evidence type="ECO:0000256" key="6">
    <source>
        <dbReference type="SAM" id="SignalP"/>
    </source>
</evidence>
<evidence type="ECO:0000259" key="7">
    <source>
        <dbReference type="Pfam" id="PF03330"/>
    </source>
</evidence>
<feature type="chain" id="PRO_5017092718" description="Endolytic peptidoglycan transglycosylase RlpA" evidence="6">
    <location>
        <begin position="26"/>
        <end position="432"/>
    </location>
</feature>
<sequence>MQNSTRTRFRRAATVSILAATAVFIAGCASQKPTSVASKKRSKEYFAESEYGVKASPRVTTAMSNLPRGGGRDQTGKPYKVRGKWYYPKEDKNYAAMGPASWYGDAFHGRLTANGEIYDMTHLTAAHPTMPLPSYARVTNTKNGSSVIVRINDRGPYSNDRVIDLSKRAAEMLDYAHSGTANVKVEYVGRAPLDGRDDQYLLASYRPGKGMTDPINDGLPTGVMIAMNGPTPRVSVGQAAAFPGTMTNNAAPAVIQQASAPANTLAAQAVQYEQPVMAAQGQGIIDVVLPDFGPIAPERPDGMMVPQTRVALATMGYASESESAATRAFNALSGKSMTSSDIVDSWKRLNPGPRAEQELDAYVAAGTFADSAEAQRVAKALSAYGRTLVEQSDFEGKTWYSVDLYPDGKTSIDAMLKAAWSHGAPDAFAVHD</sequence>
<evidence type="ECO:0000313" key="9">
    <source>
        <dbReference type="Proteomes" id="UP000254701"/>
    </source>
</evidence>
<feature type="domain" description="RlpA-like protein double-psi beta-barrel" evidence="7">
    <location>
        <begin position="96"/>
        <end position="185"/>
    </location>
</feature>
<feature type="signal peptide" evidence="6">
    <location>
        <begin position="1"/>
        <end position="25"/>
    </location>
</feature>
<dbReference type="PANTHER" id="PTHR34183:SF1">
    <property type="entry name" value="ENDOLYTIC PEPTIDOGLYCAN TRANSGLYCOSYLASE RLPA"/>
    <property type="match status" value="1"/>
</dbReference>
<evidence type="ECO:0000256" key="2">
    <source>
        <dbReference type="ARBA" id="ARBA00023239"/>
    </source>
</evidence>
<evidence type="ECO:0000256" key="5">
    <source>
        <dbReference type="RuleBase" id="RU003495"/>
    </source>
</evidence>